<gene>
    <name evidence="1" type="primary">Acey_s0158.g3240</name>
    <name evidence="1" type="ORF">Y032_0158g3240</name>
</gene>
<protein>
    <submittedName>
        <fullName evidence="1">Uncharacterized protein</fullName>
    </submittedName>
</protein>
<comment type="caution">
    <text evidence="1">The sequence shown here is derived from an EMBL/GenBank/DDBJ whole genome shotgun (WGS) entry which is preliminary data.</text>
</comment>
<dbReference type="AlphaFoldDB" id="A0A016SYS0"/>
<accession>A0A016SYS0</accession>
<organism evidence="1 2">
    <name type="scientific">Ancylostoma ceylanicum</name>
    <dbReference type="NCBI Taxonomy" id="53326"/>
    <lineage>
        <taxon>Eukaryota</taxon>
        <taxon>Metazoa</taxon>
        <taxon>Ecdysozoa</taxon>
        <taxon>Nematoda</taxon>
        <taxon>Chromadorea</taxon>
        <taxon>Rhabditida</taxon>
        <taxon>Rhabditina</taxon>
        <taxon>Rhabditomorpha</taxon>
        <taxon>Strongyloidea</taxon>
        <taxon>Ancylostomatidae</taxon>
        <taxon>Ancylostomatinae</taxon>
        <taxon>Ancylostoma</taxon>
    </lineage>
</organism>
<evidence type="ECO:0000313" key="2">
    <source>
        <dbReference type="Proteomes" id="UP000024635"/>
    </source>
</evidence>
<dbReference type="Proteomes" id="UP000024635">
    <property type="component" value="Unassembled WGS sequence"/>
</dbReference>
<reference evidence="2" key="1">
    <citation type="journal article" date="2015" name="Nat. Genet.">
        <title>The genome and transcriptome of the zoonotic hookworm Ancylostoma ceylanicum identify infection-specific gene families.</title>
        <authorList>
            <person name="Schwarz E.M."/>
            <person name="Hu Y."/>
            <person name="Antoshechkin I."/>
            <person name="Miller M.M."/>
            <person name="Sternberg P.W."/>
            <person name="Aroian R.V."/>
        </authorList>
    </citation>
    <scope>NUCLEOTIDE SEQUENCE</scope>
    <source>
        <strain evidence="2">HY135</strain>
    </source>
</reference>
<sequence length="76" mass="8757">MKKKKNQWRLGSIIYRFLTSSSQWSVAPCIAVPIDTSTANYRFSMKDRRCDGNARAIFHVKYDSNRREAELSKGGL</sequence>
<name>A0A016SYS0_9BILA</name>
<proteinExistence type="predicted"/>
<dbReference type="EMBL" id="JARK01001494">
    <property type="protein sequence ID" value="EYB95562.1"/>
    <property type="molecule type" value="Genomic_DNA"/>
</dbReference>
<keyword evidence="2" id="KW-1185">Reference proteome</keyword>
<evidence type="ECO:0000313" key="1">
    <source>
        <dbReference type="EMBL" id="EYB95562.1"/>
    </source>
</evidence>